<evidence type="ECO:0000259" key="1">
    <source>
        <dbReference type="Pfam" id="PF00582"/>
    </source>
</evidence>
<accession>A0ABT1E725</accession>
<protein>
    <submittedName>
        <fullName evidence="2">Universal stress protein</fullName>
    </submittedName>
</protein>
<dbReference type="Gene3D" id="3.40.50.620">
    <property type="entry name" value="HUPs"/>
    <property type="match status" value="1"/>
</dbReference>
<sequence length="81" mass="8692">MEGMAITTAKVVVGVNGSPAGAAAVRWAAAEAQRRRADLHVIAAYEWRVPGRRFPHRSDLLRTAEERAAVVLDAAVLQAQS</sequence>
<dbReference type="SUPFAM" id="SSF52402">
    <property type="entry name" value="Adenine nucleotide alpha hydrolases-like"/>
    <property type="match status" value="1"/>
</dbReference>
<evidence type="ECO:0000313" key="2">
    <source>
        <dbReference type="EMBL" id="MCO8278061.1"/>
    </source>
</evidence>
<feature type="domain" description="UspA" evidence="1">
    <location>
        <begin position="10"/>
        <end position="70"/>
    </location>
</feature>
<comment type="caution">
    <text evidence="2">The sequence shown here is derived from an EMBL/GenBank/DDBJ whole genome shotgun (WGS) entry which is preliminary data.</text>
</comment>
<keyword evidence="3" id="KW-1185">Reference proteome</keyword>
<proteinExistence type="predicted"/>
<name>A0ABT1E725_9ACTN</name>
<organism evidence="2 3">
    <name type="scientific">Paractinoplanes aksuensis</name>
    <dbReference type="NCBI Taxonomy" id="2939490"/>
    <lineage>
        <taxon>Bacteria</taxon>
        <taxon>Bacillati</taxon>
        <taxon>Actinomycetota</taxon>
        <taxon>Actinomycetes</taxon>
        <taxon>Micromonosporales</taxon>
        <taxon>Micromonosporaceae</taxon>
        <taxon>Paractinoplanes</taxon>
    </lineage>
</organism>
<feature type="non-terminal residue" evidence="2">
    <location>
        <position position="81"/>
    </location>
</feature>
<dbReference type="Proteomes" id="UP001523369">
    <property type="component" value="Unassembled WGS sequence"/>
</dbReference>
<dbReference type="RefSeq" id="WP_253244059.1">
    <property type="nucleotide sequence ID" value="NZ_JAMYJR010000084.1"/>
</dbReference>
<dbReference type="InterPro" id="IPR006016">
    <property type="entry name" value="UspA"/>
</dbReference>
<dbReference type="Pfam" id="PF00582">
    <property type="entry name" value="Usp"/>
    <property type="match status" value="1"/>
</dbReference>
<dbReference type="EMBL" id="JAMYJR010000084">
    <property type="protein sequence ID" value="MCO8278061.1"/>
    <property type="molecule type" value="Genomic_DNA"/>
</dbReference>
<dbReference type="InterPro" id="IPR014729">
    <property type="entry name" value="Rossmann-like_a/b/a_fold"/>
</dbReference>
<reference evidence="2 3" key="1">
    <citation type="submission" date="2022-06" db="EMBL/GenBank/DDBJ databases">
        <title>New Species of the Genus Actinoplanes, ActinopZanes ferrugineus.</title>
        <authorList>
            <person name="Ding P."/>
        </authorList>
    </citation>
    <scope>NUCLEOTIDE SEQUENCE [LARGE SCALE GENOMIC DNA]</scope>
    <source>
        <strain evidence="2 3">TRM88003</strain>
    </source>
</reference>
<evidence type="ECO:0000313" key="3">
    <source>
        <dbReference type="Proteomes" id="UP001523369"/>
    </source>
</evidence>
<gene>
    <name evidence="2" type="ORF">M1L60_46595</name>
</gene>